<dbReference type="KEGG" id="svp:Pan189_40190"/>
<feature type="transmembrane region" description="Helical" evidence="6">
    <location>
        <begin position="130"/>
        <end position="148"/>
    </location>
</feature>
<dbReference type="Gene3D" id="1.20.1740.10">
    <property type="entry name" value="Amino acid/polyamine transporter I"/>
    <property type="match status" value="1"/>
</dbReference>
<feature type="transmembrane region" description="Helical" evidence="6">
    <location>
        <begin position="104"/>
        <end position="124"/>
    </location>
</feature>
<feature type="transmembrane region" description="Helical" evidence="6">
    <location>
        <begin position="155"/>
        <end position="174"/>
    </location>
</feature>
<dbReference type="AlphaFoldDB" id="A0A517R6V1"/>
<evidence type="ECO:0000256" key="5">
    <source>
        <dbReference type="ARBA" id="ARBA00023136"/>
    </source>
</evidence>
<proteinExistence type="predicted"/>
<dbReference type="GO" id="GO:0022857">
    <property type="term" value="F:transmembrane transporter activity"/>
    <property type="evidence" value="ECO:0007669"/>
    <property type="project" value="InterPro"/>
</dbReference>
<feature type="transmembrane region" description="Helical" evidence="6">
    <location>
        <begin position="194"/>
        <end position="213"/>
    </location>
</feature>
<keyword evidence="5 6" id="KW-0472">Membrane</keyword>
<dbReference type="PIRSF" id="PIRSF006060">
    <property type="entry name" value="AA_transporter"/>
    <property type="match status" value="1"/>
</dbReference>
<keyword evidence="4 6" id="KW-1133">Transmembrane helix</keyword>
<dbReference type="RefSeq" id="WP_145365737.1">
    <property type="nucleotide sequence ID" value="NZ_CP036268.1"/>
</dbReference>
<keyword evidence="2" id="KW-1003">Cell membrane</keyword>
<dbReference type="PANTHER" id="PTHR42770:SF7">
    <property type="entry name" value="MEMBRANE PROTEIN"/>
    <property type="match status" value="1"/>
</dbReference>
<dbReference type="GO" id="GO:0005886">
    <property type="term" value="C:plasma membrane"/>
    <property type="evidence" value="ECO:0007669"/>
    <property type="project" value="UniProtKB-SubCell"/>
</dbReference>
<feature type="transmembrane region" description="Helical" evidence="6">
    <location>
        <begin position="353"/>
        <end position="373"/>
    </location>
</feature>
<comment type="subcellular location">
    <subcellularLocation>
        <location evidence="1">Cell membrane</location>
        <topology evidence="1">Multi-pass membrane protein</topology>
    </subcellularLocation>
</comment>
<feature type="transmembrane region" description="Helical" evidence="6">
    <location>
        <begin position="48"/>
        <end position="67"/>
    </location>
</feature>
<feature type="transmembrane region" description="Helical" evidence="6">
    <location>
        <begin position="404"/>
        <end position="422"/>
    </location>
</feature>
<evidence type="ECO:0000313" key="8">
    <source>
        <dbReference type="Proteomes" id="UP000317318"/>
    </source>
</evidence>
<evidence type="ECO:0000256" key="3">
    <source>
        <dbReference type="ARBA" id="ARBA00022692"/>
    </source>
</evidence>
<feature type="transmembrane region" description="Helical" evidence="6">
    <location>
        <begin position="380"/>
        <end position="398"/>
    </location>
</feature>
<name>A0A517R6V1_9PLAN</name>
<dbReference type="EMBL" id="CP036268">
    <property type="protein sequence ID" value="QDT39610.1"/>
    <property type="molecule type" value="Genomic_DNA"/>
</dbReference>
<dbReference type="Proteomes" id="UP000317318">
    <property type="component" value="Chromosome"/>
</dbReference>
<feature type="transmembrane region" description="Helical" evidence="6">
    <location>
        <begin position="328"/>
        <end position="347"/>
    </location>
</feature>
<dbReference type="InterPro" id="IPR002293">
    <property type="entry name" value="AA/rel_permease1"/>
</dbReference>
<evidence type="ECO:0000256" key="4">
    <source>
        <dbReference type="ARBA" id="ARBA00022989"/>
    </source>
</evidence>
<feature type="transmembrane region" description="Helical" evidence="6">
    <location>
        <begin position="234"/>
        <end position="257"/>
    </location>
</feature>
<dbReference type="InterPro" id="IPR050367">
    <property type="entry name" value="APC_superfamily"/>
</dbReference>
<dbReference type="Pfam" id="PF13520">
    <property type="entry name" value="AA_permease_2"/>
    <property type="match status" value="1"/>
</dbReference>
<accession>A0A517R6V1</accession>
<gene>
    <name evidence="7" type="primary">yhdG</name>
    <name evidence="7" type="ORF">Pan189_40190</name>
</gene>
<keyword evidence="8" id="KW-1185">Reference proteome</keyword>
<evidence type="ECO:0000313" key="7">
    <source>
        <dbReference type="EMBL" id="QDT39610.1"/>
    </source>
</evidence>
<evidence type="ECO:0000256" key="6">
    <source>
        <dbReference type="SAM" id="Phobius"/>
    </source>
</evidence>
<feature type="transmembrane region" description="Helical" evidence="6">
    <location>
        <begin position="12"/>
        <end position="36"/>
    </location>
</feature>
<reference evidence="7 8" key="1">
    <citation type="submission" date="2019-02" db="EMBL/GenBank/DDBJ databases">
        <title>Deep-cultivation of Planctomycetes and their phenomic and genomic characterization uncovers novel biology.</title>
        <authorList>
            <person name="Wiegand S."/>
            <person name="Jogler M."/>
            <person name="Boedeker C."/>
            <person name="Pinto D."/>
            <person name="Vollmers J."/>
            <person name="Rivas-Marin E."/>
            <person name="Kohn T."/>
            <person name="Peeters S.H."/>
            <person name="Heuer A."/>
            <person name="Rast P."/>
            <person name="Oberbeckmann S."/>
            <person name="Bunk B."/>
            <person name="Jeske O."/>
            <person name="Meyerdierks A."/>
            <person name="Storesund J.E."/>
            <person name="Kallscheuer N."/>
            <person name="Luecker S."/>
            <person name="Lage O.M."/>
            <person name="Pohl T."/>
            <person name="Merkel B.J."/>
            <person name="Hornburger P."/>
            <person name="Mueller R.-W."/>
            <person name="Bruemmer F."/>
            <person name="Labrenz M."/>
            <person name="Spormann A.M."/>
            <person name="Op den Camp H."/>
            <person name="Overmann J."/>
            <person name="Amann R."/>
            <person name="Jetten M.S.M."/>
            <person name="Mascher T."/>
            <person name="Medema M.H."/>
            <person name="Devos D.P."/>
            <person name="Kaster A.-K."/>
            <person name="Ovreas L."/>
            <person name="Rohde M."/>
            <person name="Galperin M.Y."/>
            <person name="Jogler C."/>
        </authorList>
    </citation>
    <scope>NUCLEOTIDE SEQUENCE [LARGE SCALE GENOMIC DNA]</scope>
    <source>
        <strain evidence="7 8">Pan189</strain>
    </source>
</reference>
<dbReference type="OrthoDB" id="259687at2"/>
<organism evidence="7 8">
    <name type="scientific">Stratiformator vulcanicus</name>
    <dbReference type="NCBI Taxonomy" id="2527980"/>
    <lineage>
        <taxon>Bacteria</taxon>
        <taxon>Pseudomonadati</taxon>
        <taxon>Planctomycetota</taxon>
        <taxon>Planctomycetia</taxon>
        <taxon>Planctomycetales</taxon>
        <taxon>Planctomycetaceae</taxon>
        <taxon>Stratiformator</taxon>
    </lineage>
</organism>
<protein>
    <submittedName>
        <fullName evidence="7">Putative amino acid permease YhdG</fullName>
    </submittedName>
</protein>
<keyword evidence="3 6" id="KW-0812">Transmembrane</keyword>
<dbReference type="PANTHER" id="PTHR42770">
    <property type="entry name" value="AMINO ACID TRANSPORTER-RELATED"/>
    <property type="match status" value="1"/>
</dbReference>
<evidence type="ECO:0000256" key="1">
    <source>
        <dbReference type="ARBA" id="ARBA00004651"/>
    </source>
</evidence>
<evidence type="ECO:0000256" key="2">
    <source>
        <dbReference type="ARBA" id="ARBA00022475"/>
    </source>
</evidence>
<sequence length="431" mass="44503">MTEPLQTLRRELGVGHATLLGLGSILGTGIFVSIALAAEAAGVWTLPAILLAGLLALCNALSSAQLAAAHPVSGGTYEYGYRLISPSAGFAAGWLFLCAKSASAATAALGFASYLIAITVPSTASPELNIGIAIGVTIALTILVARGIRRSAQVNAIIVGLTIFALLIYVFSFLPDALTGSPPENIDDPSSKFPGLQTFLFTTGFLFVAYTGYGRIATLGEEVREPRKTIPKAILTTLAVSAALYGGVTFVGLRIGLPVGDLHSASLTLSAEGAGSPVVAKIVAVGAMTSMLGVLLNLILGLSRVILAMGRRTDLPPVFGSVSSTDRSPVAATFAVGIIIAAISLVGDVKTTWSFSAVTVLLYYATTNIAALRLAADDRLYHPIFPAIGLIGCLTLAFAVPPSIWVIAIAVLAVGFILRTICNRLHTPDDK</sequence>
<feature type="transmembrane region" description="Helical" evidence="6">
    <location>
        <begin position="282"/>
        <end position="307"/>
    </location>
</feature>
<feature type="transmembrane region" description="Helical" evidence="6">
    <location>
        <begin position="79"/>
        <end position="97"/>
    </location>
</feature>